<dbReference type="OrthoDB" id="9805070at2"/>
<dbReference type="SUPFAM" id="SSF51261">
    <property type="entry name" value="Duplicated hybrid motif"/>
    <property type="match status" value="1"/>
</dbReference>
<feature type="domain" description="M23ase beta-sheet core" evidence="8">
    <location>
        <begin position="303"/>
        <end position="397"/>
    </location>
</feature>
<keyword evidence="7" id="KW-0482">Metalloprotease</keyword>
<evidence type="ECO:0000259" key="8">
    <source>
        <dbReference type="Pfam" id="PF01551"/>
    </source>
</evidence>
<dbReference type="Gene3D" id="3.10.450.350">
    <property type="match status" value="2"/>
</dbReference>
<reference evidence="10 11" key="1">
    <citation type="submission" date="2016-12" db="EMBL/GenBank/DDBJ databases">
        <title>Diversity of luminous bacteria.</title>
        <authorList>
            <person name="Yoshizawa S."/>
            <person name="Kogure K."/>
        </authorList>
    </citation>
    <scope>NUCLEOTIDE SEQUENCE [LARGE SCALE GENOMIC DNA]</scope>
    <source>
        <strain evidence="10 11">SA4-48</strain>
    </source>
</reference>
<evidence type="ECO:0000256" key="3">
    <source>
        <dbReference type="ARBA" id="ARBA00022670"/>
    </source>
</evidence>
<dbReference type="GO" id="GO:0030313">
    <property type="term" value="C:cell envelope"/>
    <property type="evidence" value="ECO:0007669"/>
    <property type="project" value="UniProtKB-SubCell"/>
</dbReference>
<evidence type="ECO:0000259" key="9">
    <source>
        <dbReference type="Pfam" id="PF19425"/>
    </source>
</evidence>
<dbReference type="PANTHER" id="PTHR21666">
    <property type="entry name" value="PEPTIDASE-RELATED"/>
    <property type="match status" value="1"/>
</dbReference>
<comment type="subcellular location">
    <subcellularLocation>
        <location evidence="2">Cell envelope</location>
    </subcellularLocation>
</comment>
<evidence type="ECO:0000256" key="6">
    <source>
        <dbReference type="ARBA" id="ARBA00022833"/>
    </source>
</evidence>
<dbReference type="PANTHER" id="PTHR21666:SF288">
    <property type="entry name" value="CELL DIVISION PROTEIN YTFB"/>
    <property type="match status" value="1"/>
</dbReference>
<name>A0A2S7UXW6_9GAMM</name>
<evidence type="ECO:0000256" key="7">
    <source>
        <dbReference type="ARBA" id="ARBA00023049"/>
    </source>
</evidence>
<dbReference type="AlphaFoldDB" id="A0A2S7UXW6"/>
<dbReference type="Gene3D" id="2.70.70.10">
    <property type="entry name" value="Glucose Permease (Domain IIA)"/>
    <property type="match status" value="1"/>
</dbReference>
<accession>A0A2S7UXW6</accession>
<dbReference type="CDD" id="cd12797">
    <property type="entry name" value="M23_peptidase"/>
    <property type="match status" value="1"/>
</dbReference>
<evidence type="ECO:0000313" key="11">
    <source>
        <dbReference type="Proteomes" id="UP000239007"/>
    </source>
</evidence>
<dbReference type="EMBL" id="MSCH01000003">
    <property type="protein sequence ID" value="PQJ54834.1"/>
    <property type="molecule type" value="Genomic_DNA"/>
</dbReference>
<organism evidence="10 11">
    <name type="scientific">Psychrosphaera saromensis</name>
    <dbReference type="NCBI Taxonomy" id="716813"/>
    <lineage>
        <taxon>Bacteria</taxon>
        <taxon>Pseudomonadati</taxon>
        <taxon>Pseudomonadota</taxon>
        <taxon>Gammaproteobacteria</taxon>
        <taxon>Alteromonadales</taxon>
        <taxon>Pseudoalteromonadaceae</taxon>
        <taxon>Psychrosphaera</taxon>
    </lineage>
</organism>
<keyword evidence="3" id="KW-0645">Protease</keyword>
<evidence type="ECO:0000256" key="2">
    <source>
        <dbReference type="ARBA" id="ARBA00004196"/>
    </source>
</evidence>
<dbReference type="InterPro" id="IPR045834">
    <property type="entry name" value="Csd3_N2"/>
</dbReference>
<dbReference type="GO" id="GO:0006508">
    <property type="term" value="P:proteolysis"/>
    <property type="evidence" value="ECO:0007669"/>
    <property type="project" value="UniProtKB-KW"/>
</dbReference>
<keyword evidence="11" id="KW-1185">Reference proteome</keyword>
<gene>
    <name evidence="10" type="ORF">BTO11_15035</name>
</gene>
<dbReference type="Proteomes" id="UP000239007">
    <property type="component" value="Unassembled WGS sequence"/>
</dbReference>
<dbReference type="InterPro" id="IPR011055">
    <property type="entry name" value="Dup_hybrid_motif"/>
</dbReference>
<feature type="domain" description="Csd3-like second N-terminal" evidence="9">
    <location>
        <begin position="176"/>
        <end position="290"/>
    </location>
</feature>
<dbReference type="FunFam" id="2.70.70.10:FF:000002">
    <property type="entry name" value="Murein DD-endopeptidase MepM"/>
    <property type="match status" value="1"/>
</dbReference>
<dbReference type="GO" id="GO:0046872">
    <property type="term" value="F:metal ion binding"/>
    <property type="evidence" value="ECO:0007669"/>
    <property type="project" value="UniProtKB-KW"/>
</dbReference>
<evidence type="ECO:0000313" key="10">
    <source>
        <dbReference type="EMBL" id="PQJ54834.1"/>
    </source>
</evidence>
<dbReference type="InterPro" id="IPR050570">
    <property type="entry name" value="Cell_wall_metabolism_enzyme"/>
</dbReference>
<dbReference type="RefSeq" id="WP_105053359.1">
    <property type="nucleotide sequence ID" value="NZ_BMYG01000001.1"/>
</dbReference>
<comment type="caution">
    <text evidence="10">The sequence shown here is derived from an EMBL/GenBank/DDBJ whole genome shotgun (WGS) entry which is preliminary data.</text>
</comment>
<keyword evidence="4" id="KW-0479">Metal-binding</keyword>
<comment type="cofactor">
    <cofactor evidence="1">
        <name>Zn(2+)</name>
        <dbReference type="ChEBI" id="CHEBI:29105"/>
    </cofactor>
</comment>
<keyword evidence="5" id="KW-0378">Hydrolase</keyword>
<dbReference type="GO" id="GO:0004222">
    <property type="term" value="F:metalloendopeptidase activity"/>
    <property type="evidence" value="ECO:0007669"/>
    <property type="project" value="TreeGrafter"/>
</dbReference>
<dbReference type="Pfam" id="PF01551">
    <property type="entry name" value="Peptidase_M23"/>
    <property type="match status" value="1"/>
</dbReference>
<dbReference type="InterPro" id="IPR016047">
    <property type="entry name" value="M23ase_b-sheet_dom"/>
</dbReference>
<evidence type="ECO:0000256" key="5">
    <source>
        <dbReference type="ARBA" id="ARBA00022801"/>
    </source>
</evidence>
<sequence>MKNLVDNFPKQHRVTALIASMVLALLIALPSESAKASRMTSNPVTVSNAIVANYAALSVGQDYPVPLDFSEVNTEVEFTDLFKVKIRSGDSLATIFTRIKQPQKTMLAIASSGDASKTFTRLIPGKFLEFELNKDKEVVSLSYEQDQLTTVVAKLAEDKSYSSSFEEKSRTIKSVYYEGKIDSNFWNAGVASGLNDNMIMNLANIFAWDVDFALDIRAGDSFSALVEQIYIDGEFIGHGDIVAAEFINQDEKFTAVRYDDGRYYTPDGDSMRKTFLRSPVNFKYISSNFSNRRFHPVQKRMKAHRGVDYAANTGTPVFAAGDGKVIKAGYDRFNGHHVFIEHGGGITTKYIHFSKRKVRRGQKVKQGQVIGLVGSTGLAAGPHLHYEFLVNGVHRNPRTVSLPKANPLKGKNKTQFVAFAEERLGLLEHNKQLLLAIR</sequence>
<keyword evidence="6" id="KW-0862">Zinc</keyword>
<protein>
    <submittedName>
        <fullName evidence="10">Peptidase M23</fullName>
    </submittedName>
</protein>
<dbReference type="Pfam" id="PF19425">
    <property type="entry name" value="Csd3_N2"/>
    <property type="match status" value="1"/>
</dbReference>
<evidence type="ECO:0000256" key="4">
    <source>
        <dbReference type="ARBA" id="ARBA00022723"/>
    </source>
</evidence>
<evidence type="ECO:0000256" key="1">
    <source>
        <dbReference type="ARBA" id="ARBA00001947"/>
    </source>
</evidence>
<proteinExistence type="predicted"/>